<dbReference type="GO" id="GO:0030638">
    <property type="term" value="P:polyketide metabolic process"/>
    <property type="evidence" value="ECO:0007669"/>
    <property type="project" value="InterPro"/>
</dbReference>
<dbReference type="EMBL" id="JAPDDP010000027">
    <property type="protein sequence ID" value="MDA0181835.1"/>
    <property type="molecule type" value="Genomic_DNA"/>
</dbReference>
<dbReference type="Gene3D" id="3.10.450.50">
    <property type="match status" value="1"/>
</dbReference>
<reference evidence="1" key="1">
    <citation type="submission" date="2022-10" db="EMBL/GenBank/DDBJ databases">
        <title>The WGS of Solirubrobacter phytolaccae KCTC 29190.</title>
        <authorList>
            <person name="Jiang Z."/>
        </authorList>
    </citation>
    <scope>NUCLEOTIDE SEQUENCE</scope>
    <source>
        <strain evidence="1">KCTC 29190</strain>
    </source>
</reference>
<dbReference type="RefSeq" id="WP_270026189.1">
    <property type="nucleotide sequence ID" value="NZ_JAPDDP010000027.1"/>
</dbReference>
<dbReference type="InterPro" id="IPR009959">
    <property type="entry name" value="Cyclase_SnoaL-like"/>
</dbReference>
<dbReference type="SUPFAM" id="SSF49899">
    <property type="entry name" value="Concanavalin A-like lectins/glucanases"/>
    <property type="match status" value="1"/>
</dbReference>
<dbReference type="Proteomes" id="UP001147653">
    <property type="component" value="Unassembled WGS sequence"/>
</dbReference>
<gene>
    <name evidence="1" type="ORF">OJ997_16145</name>
</gene>
<dbReference type="Pfam" id="PF07366">
    <property type="entry name" value="SnoaL"/>
    <property type="match status" value="1"/>
</dbReference>
<dbReference type="InterPro" id="IPR013320">
    <property type="entry name" value="ConA-like_dom_sf"/>
</dbReference>
<dbReference type="InterPro" id="IPR032710">
    <property type="entry name" value="NTF2-like_dom_sf"/>
</dbReference>
<keyword evidence="2" id="KW-1185">Reference proteome</keyword>
<dbReference type="SUPFAM" id="SSF54427">
    <property type="entry name" value="NTF2-like"/>
    <property type="match status" value="1"/>
</dbReference>
<sequence length="254" mass="28129">MLVAALAVPTSAAASALLLDDISGGLVRVFLSEVEVSGTTVVNDGDWHHFAVVWEPGARLDVYVDGARGPAHHRRHPLERRRLDVRAARGVSQPSWRPMEVDELFDAWDRAWSGRDARGFESICSPDVHYEDPLTEEPLIGTRRLARHARQLWKALPDARVNSTGARLSNGTFVSAPCRILGTHLGEIGRIHPTKRQLEVHAVVYAELDDEQRFLRVRAFFDVYSAAMDLGVVPKPGTAGERAMLMLRGFGLRG</sequence>
<dbReference type="AlphaFoldDB" id="A0A9X3SBV3"/>
<protein>
    <submittedName>
        <fullName evidence="1">Ester cyclase</fullName>
    </submittedName>
</protein>
<evidence type="ECO:0000313" key="1">
    <source>
        <dbReference type="EMBL" id="MDA0181835.1"/>
    </source>
</evidence>
<accession>A0A9X3SBV3</accession>
<comment type="caution">
    <text evidence="1">The sequence shown here is derived from an EMBL/GenBank/DDBJ whole genome shotgun (WGS) entry which is preliminary data.</text>
</comment>
<proteinExistence type="predicted"/>
<evidence type="ECO:0000313" key="2">
    <source>
        <dbReference type="Proteomes" id="UP001147653"/>
    </source>
</evidence>
<organism evidence="1 2">
    <name type="scientific">Solirubrobacter phytolaccae</name>
    <dbReference type="NCBI Taxonomy" id="1404360"/>
    <lineage>
        <taxon>Bacteria</taxon>
        <taxon>Bacillati</taxon>
        <taxon>Actinomycetota</taxon>
        <taxon>Thermoleophilia</taxon>
        <taxon>Solirubrobacterales</taxon>
        <taxon>Solirubrobacteraceae</taxon>
        <taxon>Solirubrobacter</taxon>
    </lineage>
</organism>
<name>A0A9X3SBV3_9ACTN</name>
<dbReference type="Gene3D" id="2.60.120.200">
    <property type="match status" value="1"/>
</dbReference>